<evidence type="ECO:0000256" key="5">
    <source>
        <dbReference type="PIRSR" id="PIRSR001221-1"/>
    </source>
</evidence>
<dbReference type="EC" id="3.5.1.4" evidence="3"/>
<dbReference type="AlphaFoldDB" id="A0A1E3P902"/>
<dbReference type="EMBL" id="KV454208">
    <property type="protein sequence ID" value="ODQ61889.1"/>
    <property type="molecule type" value="Genomic_DNA"/>
</dbReference>
<feature type="binding site" evidence="6">
    <location>
        <position position="211"/>
    </location>
    <ligand>
        <name>substrate</name>
    </ligand>
</feature>
<comment type="catalytic activity">
    <reaction evidence="1">
        <text>a monocarboxylic acid amide + H2O = a monocarboxylate + NH4(+)</text>
        <dbReference type="Rhea" id="RHEA:12020"/>
        <dbReference type="ChEBI" id="CHEBI:15377"/>
        <dbReference type="ChEBI" id="CHEBI:28938"/>
        <dbReference type="ChEBI" id="CHEBI:35757"/>
        <dbReference type="ChEBI" id="CHEBI:83628"/>
        <dbReference type="EC" id="3.5.1.4"/>
    </reaction>
</comment>
<name>A0A1E3P902_WICAA</name>
<dbReference type="Pfam" id="PF01425">
    <property type="entry name" value="Amidase"/>
    <property type="match status" value="1"/>
</dbReference>
<dbReference type="GeneID" id="30198408"/>
<evidence type="ECO:0000256" key="4">
    <source>
        <dbReference type="ARBA" id="ARBA00022801"/>
    </source>
</evidence>
<dbReference type="RefSeq" id="XP_019041096.1">
    <property type="nucleotide sequence ID" value="XM_019181162.1"/>
</dbReference>
<evidence type="ECO:0000256" key="6">
    <source>
        <dbReference type="PIRSR" id="PIRSR001221-2"/>
    </source>
</evidence>
<dbReference type="PANTHER" id="PTHR46072">
    <property type="entry name" value="AMIDASE-RELATED-RELATED"/>
    <property type="match status" value="1"/>
</dbReference>
<feature type="active site" description="Charge relay system" evidence="5">
    <location>
        <position position="162"/>
    </location>
</feature>
<feature type="domain" description="Amidase" evidence="7">
    <location>
        <begin position="106"/>
        <end position="557"/>
    </location>
</feature>
<keyword evidence="4" id="KW-0378">Hydrolase</keyword>
<accession>A0A1E3P902</accession>
<organism evidence="8 9">
    <name type="scientific">Wickerhamomyces anomalus (strain ATCC 58044 / CBS 1984 / NCYC 433 / NRRL Y-366-8)</name>
    <name type="common">Yeast</name>
    <name type="synonym">Hansenula anomala</name>
    <dbReference type="NCBI Taxonomy" id="683960"/>
    <lineage>
        <taxon>Eukaryota</taxon>
        <taxon>Fungi</taxon>
        <taxon>Dikarya</taxon>
        <taxon>Ascomycota</taxon>
        <taxon>Saccharomycotina</taxon>
        <taxon>Saccharomycetes</taxon>
        <taxon>Phaffomycetales</taxon>
        <taxon>Wickerhamomycetaceae</taxon>
        <taxon>Wickerhamomyces</taxon>
    </lineage>
</organism>
<dbReference type="SUPFAM" id="SSF75304">
    <property type="entry name" value="Amidase signature (AS) enzymes"/>
    <property type="match status" value="1"/>
</dbReference>
<dbReference type="InterPro" id="IPR036928">
    <property type="entry name" value="AS_sf"/>
</dbReference>
<dbReference type="OrthoDB" id="6428749at2759"/>
<dbReference type="InterPro" id="IPR020556">
    <property type="entry name" value="Amidase_CS"/>
</dbReference>
<protein>
    <recommendedName>
        <fullName evidence="3">amidase</fullName>
        <ecNumber evidence="3">3.5.1.4</ecNumber>
    </recommendedName>
</protein>
<feature type="binding site" evidence="6">
    <location>
        <position position="237"/>
    </location>
    <ligand>
        <name>substrate</name>
    </ligand>
</feature>
<dbReference type="InterPro" id="IPR023631">
    <property type="entry name" value="Amidase_dom"/>
</dbReference>
<evidence type="ECO:0000313" key="8">
    <source>
        <dbReference type="EMBL" id="ODQ61889.1"/>
    </source>
</evidence>
<evidence type="ECO:0000256" key="2">
    <source>
        <dbReference type="ARBA" id="ARBA00009199"/>
    </source>
</evidence>
<dbReference type="Gene3D" id="3.90.1300.10">
    <property type="entry name" value="Amidase signature (AS) domain"/>
    <property type="match status" value="1"/>
</dbReference>
<proteinExistence type="inferred from homology"/>
<gene>
    <name evidence="8" type="ORF">WICANDRAFT_25599</name>
</gene>
<evidence type="ECO:0000259" key="7">
    <source>
        <dbReference type="Pfam" id="PF01425"/>
    </source>
</evidence>
<sequence>MSAAKVFIDHAKEPLFSEPSIYKSDPERYERDWVPKIKAYNDALKSAMPKEYLAPSTLYPEDLDAAPFNATTVPEKVLDEKSLQITNMTATELAKKIAAKELTASETILAFIKRATIAHQLTHCAMEILFEDGIKRAKELDEYQEKYGKTIGALHGVPVSLKEHYDYAGRVTHGGFVGCLDRVSEKFSVTNQILYDLGAVFYIRTTEPQCLMHLDSINNITGRGRNAYKTSLSPGGSSSGEGALIGMRGSPLGVGSDIGGSIRSPAAFNGIWGLKPSTKRLSMARCFAPFEDTYPETIGCALGPMSNSVDDLELFMKNYVAAEPWKYDQDSLPIPWREVPTPKPSDLTIGIVYDDGVVKPHPPVLRALKKVEEDLKAAGVNVITWDSHKVYEAAEVANAAYTCDGNYSAFNRLSASGEPLAPLTEHYLTFGKGDKGLKTLELQFYTHTREVLRQEYLDLFNERGVDFIIAPTYVGTAPKTSEIKYWGYTSLWNILDATCVTFPTGVFGDKSIDLKDESYKPRNEYEAYEYGIYDPEASDGMPVGLTLAGRRYCEEEALKASKVIADILKV</sequence>
<feature type="active site" description="Charge relay system" evidence="5">
    <location>
        <position position="237"/>
    </location>
</feature>
<evidence type="ECO:0000256" key="3">
    <source>
        <dbReference type="ARBA" id="ARBA00012922"/>
    </source>
</evidence>
<dbReference type="STRING" id="683960.A0A1E3P902"/>
<reference evidence="8 9" key="1">
    <citation type="journal article" date="2016" name="Proc. Natl. Acad. Sci. U.S.A.">
        <title>Comparative genomics of biotechnologically important yeasts.</title>
        <authorList>
            <person name="Riley R."/>
            <person name="Haridas S."/>
            <person name="Wolfe K.H."/>
            <person name="Lopes M.R."/>
            <person name="Hittinger C.T."/>
            <person name="Goeker M."/>
            <person name="Salamov A.A."/>
            <person name="Wisecaver J.H."/>
            <person name="Long T.M."/>
            <person name="Calvey C.H."/>
            <person name="Aerts A.L."/>
            <person name="Barry K.W."/>
            <person name="Choi C."/>
            <person name="Clum A."/>
            <person name="Coughlan A.Y."/>
            <person name="Deshpande S."/>
            <person name="Douglass A.P."/>
            <person name="Hanson S.J."/>
            <person name="Klenk H.-P."/>
            <person name="LaButti K.M."/>
            <person name="Lapidus A."/>
            <person name="Lindquist E.A."/>
            <person name="Lipzen A.M."/>
            <person name="Meier-Kolthoff J.P."/>
            <person name="Ohm R.A."/>
            <person name="Otillar R.P."/>
            <person name="Pangilinan J.L."/>
            <person name="Peng Y."/>
            <person name="Rokas A."/>
            <person name="Rosa C.A."/>
            <person name="Scheuner C."/>
            <person name="Sibirny A.A."/>
            <person name="Slot J.C."/>
            <person name="Stielow J.B."/>
            <person name="Sun H."/>
            <person name="Kurtzman C.P."/>
            <person name="Blackwell M."/>
            <person name="Grigoriev I.V."/>
            <person name="Jeffries T.W."/>
        </authorList>
    </citation>
    <scope>NUCLEOTIDE SEQUENCE [LARGE SCALE GENOMIC DNA]</scope>
    <source>
        <strain evidence="9">ATCC 58044 / CBS 1984 / NCYC 433 / NRRL Y-366-8</strain>
    </source>
</reference>
<feature type="active site" description="Acyl-ester intermediate" evidence="5">
    <location>
        <position position="261"/>
    </location>
</feature>
<comment type="similarity">
    <text evidence="2">Belongs to the amidase family.</text>
</comment>
<dbReference type="PANTHER" id="PTHR46072:SF4">
    <property type="entry name" value="AMIDASE C550.07-RELATED"/>
    <property type="match status" value="1"/>
</dbReference>
<dbReference type="PROSITE" id="PS00571">
    <property type="entry name" value="AMIDASES"/>
    <property type="match status" value="1"/>
</dbReference>
<dbReference type="GO" id="GO:0004040">
    <property type="term" value="F:amidase activity"/>
    <property type="evidence" value="ECO:0007669"/>
    <property type="project" value="UniProtKB-EC"/>
</dbReference>
<evidence type="ECO:0000313" key="9">
    <source>
        <dbReference type="Proteomes" id="UP000094112"/>
    </source>
</evidence>
<feature type="binding site" evidence="6">
    <location>
        <begin position="258"/>
        <end position="261"/>
    </location>
    <ligand>
        <name>substrate</name>
    </ligand>
</feature>
<keyword evidence="9" id="KW-1185">Reference proteome</keyword>
<dbReference type="Proteomes" id="UP000094112">
    <property type="component" value="Unassembled WGS sequence"/>
</dbReference>
<evidence type="ECO:0000256" key="1">
    <source>
        <dbReference type="ARBA" id="ARBA00001311"/>
    </source>
</evidence>
<dbReference type="PIRSF" id="PIRSF001221">
    <property type="entry name" value="Amidase_fungi"/>
    <property type="match status" value="1"/>
</dbReference>